<accession>A0A2K5QLC5</accession>
<evidence type="ECO:0000313" key="2">
    <source>
        <dbReference type="Ensembl" id="ENSCCAP00000016645.1"/>
    </source>
</evidence>
<protein>
    <recommendedName>
        <fullName evidence="1">KRAB domain-containing protein</fullName>
    </recommendedName>
</protein>
<organism evidence="2 3">
    <name type="scientific">Cebus imitator</name>
    <name type="common">Panamanian white-faced capuchin</name>
    <name type="synonym">Cebus capucinus imitator</name>
    <dbReference type="NCBI Taxonomy" id="2715852"/>
    <lineage>
        <taxon>Eukaryota</taxon>
        <taxon>Metazoa</taxon>
        <taxon>Chordata</taxon>
        <taxon>Craniata</taxon>
        <taxon>Vertebrata</taxon>
        <taxon>Euteleostomi</taxon>
        <taxon>Mammalia</taxon>
        <taxon>Eutheria</taxon>
        <taxon>Euarchontoglires</taxon>
        <taxon>Primates</taxon>
        <taxon>Haplorrhini</taxon>
        <taxon>Platyrrhini</taxon>
        <taxon>Cebidae</taxon>
        <taxon>Cebinae</taxon>
        <taxon>Cebus</taxon>
    </lineage>
</organism>
<dbReference type="OMA" id="WEDQIIE"/>
<dbReference type="CDD" id="cd07765">
    <property type="entry name" value="KRAB_A-box"/>
    <property type="match status" value="1"/>
</dbReference>
<name>A0A2K5QLC5_CEBIM</name>
<dbReference type="SUPFAM" id="SSF109640">
    <property type="entry name" value="KRAB domain (Kruppel-associated box)"/>
    <property type="match status" value="1"/>
</dbReference>
<dbReference type="Gene3D" id="6.10.140.140">
    <property type="match status" value="1"/>
</dbReference>
<dbReference type="AlphaFoldDB" id="A0A2K5QLC5"/>
<dbReference type="GeneTree" id="ENSGT00950000182755"/>
<proteinExistence type="predicted"/>
<feature type="domain" description="KRAB" evidence="1">
    <location>
        <begin position="9"/>
        <end position="78"/>
    </location>
</feature>
<reference evidence="2" key="1">
    <citation type="submission" date="2025-08" db="UniProtKB">
        <authorList>
            <consortium name="Ensembl"/>
        </authorList>
    </citation>
    <scope>IDENTIFICATION</scope>
</reference>
<dbReference type="Proteomes" id="UP000233040">
    <property type="component" value="Unassembled WGS sequence"/>
</dbReference>
<dbReference type="InterPro" id="IPR036051">
    <property type="entry name" value="KRAB_dom_sf"/>
</dbReference>
<dbReference type="SMART" id="SM00349">
    <property type="entry name" value="KRAB"/>
    <property type="match status" value="1"/>
</dbReference>
<dbReference type="Pfam" id="PF01352">
    <property type="entry name" value="KRAB"/>
    <property type="match status" value="1"/>
</dbReference>
<dbReference type="PROSITE" id="PS50805">
    <property type="entry name" value="KRAB"/>
    <property type="match status" value="1"/>
</dbReference>
<dbReference type="InterPro" id="IPR001909">
    <property type="entry name" value="KRAB"/>
</dbReference>
<evidence type="ECO:0000313" key="3">
    <source>
        <dbReference type="Proteomes" id="UP000233040"/>
    </source>
</evidence>
<keyword evidence="3" id="KW-1185">Reference proteome</keyword>
<evidence type="ECO:0000259" key="1">
    <source>
        <dbReference type="PROSITE" id="PS50805"/>
    </source>
</evidence>
<sequence>MLGHPGSWEMKNSDAFEDVTEKWALLDSSQKNLYENVMQETFRNLASIGNKGEDQGIEDQHRNYWRNLSGSVITGLLL</sequence>
<dbReference type="Ensembl" id="ENSCCAT00000034097.1">
    <property type="protein sequence ID" value="ENSCCAP00000016645.1"/>
    <property type="gene ID" value="ENSCCAG00000026113.1"/>
</dbReference>
<reference evidence="2" key="2">
    <citation type="submission" date="2025-09" db="UniProtKB">
        <authorList>
            <consortium name="Ensembl"/>
        </authorList>
    </citation>
    <scope>IDENTIFICATION</scope>
</reference>
<dbReference type="GO" id="GO:0006355">
    <property type="term" value="P:regulation of DNA-templated transcription"/>
    <property type="evidence" value="ECO:0007669"/>
    <property type="project" value="InterPro"/>
</dbReference>